<evidence type="ECO:0000313" key="2">
    <source>
        <dbReference type="Proteomes" id="UP001206821"/>
    </source>
</evidence>
<organism evidence="1 2">
    <name type="scientific">Exiguobacterium alkaliphilum</name>
    <dbReference type="NCBI Taxonomy" id="1428684"/>
    <lineage>
        <taxon>Bacteria</taxon>
        <taxon>Bacillati</taxon>
        <taxon>Bacillota</taxon>
        <taxon>Bacilli</taxon>
        <taxon>Bacillales</taxon>
        <taxon>Bacillales Family XII. Incertae Sedis</taxon>
        <taxon>Exiguobacterium</taxon>
    </lineage>
</organism>
<name>A0ABT2L0L3_9BACL</name>
<dbReference type="RefSeq" id="WP_034815448.1">
    <property type="nucleotide sequence ID" value="NZ_JANIEK010000093.1"/>
</dbReference>
<accession>A0ABT2L0L3</accession>
<sequence length="228" mass="26693">MALLYIPIYAFEEYEMIELIKRHIQLTDYPVEVEYNQVIDNNKKIISFKNKEMEKTIDKRTLFTEKDLHLLLQHIELNQDIDSIRLASTGDLSIVIYRDALLIASESVKTIDTVTLDYESFFNKVLCSPIFPIQLTFCFGGTTQQPERVYQLTLEDVAWDRLLESHLVPQLRLPIHKLLIKRLYSSKSELDVFMKVHNPTELGNFVMSRDAANHYHFLDHVNGTIIKF</sequence>
<comment type="caution">
    <text evidence="1">The sequence shown here is derived from an EMBL/GenBank/DDBJ whole genome shotgun (WGS) entry which is preliminary data.</text>
</comment>
<gene>
    <name evidence="1" type="ORF">NQG31_14165</name>
</gene>
<proteinExistence type="predicted"/>
<dbReference type="EMBL" id="JANIEK010000093">
    <property type="protein sequence ID" value="MCT4796692.1"/>
    <property type="molecule type" value="Genomic_DNA"/>
</dbReference>
<keyword evidence="2" id="KW-1185">Reference proteome</keyword>
<evidence type="ECO:0000313" key="1">
    <source>
        <dbReference type="EMBL" id="MCT4796692.1"/>
    </source>
</evidence>
<dbReference type="Proteomes" id="UP001206821">
    <property type="component" value="Unassembled WGS sequence"/>
</dbReference>
<reference evidence="1 2" key="1">
    <citation type="submission" date="2022-07" db="EMBL/GenBank/DDBJ databases">
        <title>Genomic and pangenome structural analysis of the polyextremophile Exiguobacterium.</title>
        <authorList>
            <person name="Shen L."/>
        </authorList>
    </citation>
    <scope>NUCLEOTIDE SEQUENCE [LARGE SCALE GENOMIC DNA]</scope>
    <source>
        <strain evidence="1 2">12_1</strain>
    </source>
</reference>
<protein>
    <submittedName>
        <fullName evidence="1">Uncharacterized protein</fullName>
    </submittedName>
</protein>